<gene>
    <name evidence="4" type="ORF">MSAN_01133100</name>
</gene>
<keyword evidence="2" id="KW-0521">NADP</keyword>
<proteinExistence type="inferred from homology"/>
<name>A0A8H6YLW3_9AGAR</name>
<dbReference type="PANTHER" id="PTHR42748:SF7">
    <property type="entry name" value="NMRA LIKE REDOX SENSOR 1-RELATED"/>
    <property type="match status" value="1"/>
</dbReference>
<comment type="caution">
    <text evidence="4">The sequence shown here is derived from an EMBL/GenBank/DDBJ whole genome shotgun (WGS) entry which is preliminary data.</text>
</comment>
<dbReference type="InterPro" id="IPR051164">
    <property type="entry name" value="NmrA-like_oxidored"/>
</dbReference>
<evidence type="ECO:0000259" key="3">
    <source>
        <dbReference type="Pfam" id="PF05368"/>
    </source>
</evidence>
<feature type="domain" description="NmrA-like" evidence="3">
    <location>
        <begin position="5"/>
        <end position="239"/>
    </location>
</feature>
<comment type="similarity">
    <text evidence="1">Belongs to the NmrA-type oxidoreductase family.</text>
</comment>
<dbReference type="InterPro" id="IPR008030">
    <property type="entry name" value="NmrA-like"/>
</dbReference>
<dbReference type="SUPFAM" id="SSF51735">
    <property type="entry name" value="NAD(P)-binding Rossmann-fold domains"/>
    <property type="match status" value="1"/>
</dbReference>
<reference evidence="4" key="1">
    <citation type="submission" date="2020-05" db="EMBL/GenBank/DDBJ databases">
        <title>Mycena genomes resolve the evolution of fungal bioluminescence.</title>
        <authorList>
            <person name="Tsai I.J."/>
        </authorList>
    </citation>
    <scope>NUCLEOTIDE SEQUENCE</scope>
    <source>
        <strain evidence="4">160909Yilan</strain>
    </source>
</reference>
<dbReference type="PANTHER" id="PTHR42748">
    <property type="entry name" value="NITROGEN METABOLITE REPRESSION PROTEIN NMRA FAMILY MEMBER"/>
    <property type="match status" value="1"/>
</dbReference>
<evidence type="ECO:0000256" key="2">
    <source>
        <dbReference type="ARBA" id="ARBA00022857"/>
    </source>
</evidence>
<sequence>MTSSRVVSVFGATGLQGGAVVDALLKEGTFIPRAITRDPGSEASQKLRARGVEVVRADSTDKASLVTALRGSEAVFAVTVPVFRQTQGKGEVEQGKNMVDAAKEVGVKFFIWTSLPSLSKISGGKYKNASHFEDKHVVQEYLKSSGLAHASLLLPGFLENYWKLGILKKTDTGYTISVPICNATTIAAYAWISRDVPAAVLTLLNNYTDPTKEIKGKEYPVVNASILYGKLAEMTAKGTHFDTDLERVYSIPVPDAHTNHPTVLDVEVTFITAPPTGVPALDDMARPPCYPTIHWMGVLEYGPWYKETPIPNPDLVALGMKFSTIEEFLETEVKPRFGV</sequence>
<evidence type="ECO:0000313" key="5">
    <source>
        <dbReference type="Proteomes" id="UP000623467"/>
    </source>
</evidence>
<dbReference type="Gene3D" id="3.40.50.720">
    <property type="entry name" value="NAD(P)-binding Rossmann-like Domain"/>
    <property type="match status" value="1"/>
</dbReference>
<evidence type="ECO:0000256" key="1">
    <source>
        <dbReference type="ARBA" id="ARBA00006328"/>
    </source>
</evidence>
<dbReference type="Pfam" id="PF05368">
    <property type="entry name" value="NmrA"/>
    <property type="match status" value="1"/>
</dbReference>
<evidence type="ECO:0000313" key="4">
    <source>
        <dbReference type="EMBL" id="KAF7361027.1"/>
    </source>
</evidence>
<dbReference type="Proteomes" id="UP000623467">
    <property type="component" value="Unassembled WGS sequence"/>
</dbReference>
<dbReference type="InterPro" id="IPR036291">
    <property type="entry name" value="NAD(P)-bd_dom_sf"/>
</dbReference>
<dbReference type="OrthoDB" id="419598at2759"/>
<dbReference type="AlphaFoldDB" id="A0A8H6YLW3"/>
<dbReference type="EMBL" id="JACAZH010000008">
    <property type="protein sequence ID" value="KAF7361027.1"/>
    <property type="molecule type" value="Genomic_DNA"/>
</dbReference>
<accession>A0A8H6YLW3</accession>
<organism evidence="4 5">
    <name type="scientific">Mycena sanguinolenta</name>
    <dbReference type="NCBI Taxonomy" id="230812"/>
    <lineage>
        <taxon>Eukaryota</taxon>
        <taxon>Fungi</taxon>
        <taxon>Dikarya</taxon>
        <taxon>Basidiomycota</taxon>
        <taxon>Agaricomycotina</taxon>
        <taxon>Agaricomycetes</taxon>
        <taxon>Agaricomycetidae</taxon>
        <taxon>Agaricales</taxon>
        <taxon>Marasmiineae</taxon>
        <taxon>Mycenaceae</taxon>
        <taxon>Mycena</taxon>
    </lineage>
</organism>
<keyword evidence="5" id="KW-1185">Reference proteome</keyword>
<protein>
    <submittedName>
        <fullName evidence="4">NmrA domain-containing protein</fullName>
    </submittedName>
</protein>